<accession>A0AAW2FVL0</accession>
<dbReference type="AlphaFoldDB" id="A0AAW2FVL0"/>
<comment type="caution">
    <text evidence="1">The sequence shown here is derived from an EMBL/GenBank/DDBJ whole genome shotgun (WGS) entry which is preliminary data.</text>
</comment>
<organism evidence="1 2">
    <name type="scientific">Cardiocondyla obscurior</name>
    <dbReference type="NCBI Taxonomy" id="286306"/>
    <lineage>
        <taxon>Eukaryota</taxon>
        <taxon>Metazoa</taxon>
        <taxon>Ecdysozoa</taxon>
        <taxon>Arthropoda</taxon>
        <taxon>Hexapoda</taxon>
        <taxon>Insecta</taxon>
        <taxon>Pterygota</taxon>
        <taxon>Neoptera</taxon>
        <taxon>Endopterygota</taxon>
        <taxon>Hymenoptera</taxon>
        <taxon>Apocrita</taxon>
        <taxon>Aculeata</taxon>
        <taxon>Formicoidea</taxon>
        <taxon>Formicidae</taxon>
        <taxon>Myrmicinae</taxon>
        <taxon>Cardiocondyla</taxon>
    </lineage>
</organism>
<sequence>MRGRGEKRTVLRKHFQLCRLGGRAFISPRSRAYAQRNADYARLSLYARRSGM</sequence>
<name>A0AAW2FVL0_9HYME</name>
<keyword evidence="2" id="KW-1185">Reference proteome</keyword>
<dbReference type="EMBL" id="JADYXP020000008">
    <property type="protein sequence ID" value="KAL0117960.1"/>
    <property type="molecule type" value="Genomic_DNA"/>
</dbReference>
<gene>
    <name evidence="1" type="ORF">PUN28_008972</name>
</gene>
<reference evidence="1 2" key="1">
    <citation type="submission" date="2023-03" db="EMBL/GenBank/DDBJ databases">
        <title>High recombination rates correlate with genetic variation in Cardiocondyla obscurior ants.</title>
        <authorList>
            <person name="Errbii M."/>
        </authorList>
    </citation>
    <scope>NUCLEOTIDE SEQUENCE [LARGE SCALE GENOMIC DNA]</scope>
    <source>
        <strain evidence="1">Alpha-2009</strain>
        <tissue evidence="1">Whole body</tissue>
    </source>
</reference>
<evidence type="ECO:0000313" key="1">
    <source>
        <dbReference type="EMBL" id="KAL0117960.1"/>
    </source>
</evidence>
<evidence type="ECO:0000313" key="2">
    <source>
        <dbReference type="Proteomes" id="UP001430953"/>
    </source>
</evidence>
<proteinExistence type="predicted"/>
<dbReference type="Proteomes" id="UP001430953">
    <property type="component" value="Unassembled WGS sequence"/>
</dbReference>
<protein>
    <submittedName>
        <fullName evidence="1">Uncharacterized protein</fullName>
    </submittedName>
</protein>